<dbReference type="HAMAP" id="MF_00076">
    <property type="entry name" value="HisB"/>
    <property type="match status" value="1"/>
</dbReference>
<dbReference type="EMBL" id="BARV01003284">
    <property type="protein sequence ID" value="GAI01249.1"/>
    <property type="molecule type" value="Genomic_DNA"/>
</dbReference>
<dbReference type="NCBIfam" id="NF002116">
    <property type="entry name" value="PRK00951.2-6"/>
    <property type="match status" value="1"/>
</dbReference>
<protein>
    <recommendedName>
        <fullName evidence="2">Imidazoleglycerol-phosphate dehydratase</fullName>
    </recommendedName>
</protein>
<dbReference type="PANTHER" id="PTHR23133:SF2">
    <property type="entry name" value="IMIDAZOLEGLYCEROL-PHOSPHATE DEHYDRATASE"/>
    <property type="match status" value="1"/>
</dbReference>
<evidence type="ECO:0000256" key="5">
    <source>
        <dbReference type="ARBA" id="ARBA00023239"/>
    </source>
</evidence>
<dbReference type="GO" id="GO:0000105">
    <property type="term" value="P:L-histidine biosynthetic process"/>
    <property type="evidence" value="ECO:0007669"/>
    <property type="project" value="UniProtKB-UniPathway"/>
</dbReference>
<keyword evidence="4" id="KW-0368">Histidine biosynthesis</keyword>
<keyword evidence="5" id="KW-0456">Lyase</keyword>
<dbReference type="FunFam" id="3.30.230.40:FF:000001">
    <property type="entry name" value="Imidazoleglycerol-phosphate dehydratase HisB"/>
    <property type="match status" value="1"/>
</dbReference>
<dbReference type="CDD" id="cd07914">
    <property type="entry name" value="IGPD"/>
    <property type="match status" value="1"/>
</dbReference>
<comment type="pathway">
    <text evidence="1">Amino-acid biosynthesis; L-histidine biosynthesis; L-histidine from 5-phospho-alpha-D-ribose 1-diphosphate: step 6/9.</text>
</comment>
<evidence type="ECO:0000256" key="2">
    <source>
        <dbReference type="ARBA" id="ARBA00016664"/>
    </source>
</evidence>
<feature type="non-terminal residue" evidence="6">
    <location>
        <position position="196"/>
    </location>
</feature>
<dbReference type="InterPro" id="IPR020568">
    <property type="entry name" value="Ribosomal_Su5_D2-typ_SF"/>
</dbReference>
<dbReference type="Pfam" id="PF00475">
    <property type="entry name" value="IGPD"/>
    <property type="match status" value="1"/>
</dbReference>
<proteinExistence type="inferred from homology"/>
<dbReference type="PROSITE" id="PS00955">
    <property type="entry name" value="IGP_DEHYDRATASE_2"/>
    <property type="match status" value="1"/>
</dbReference>
<keyword evidence="3" id="KW-0028">Amino-acid biosynthesis</keyword>
<evidence type="ECO:0000256" key="1">
    <source>
        <dbReference type="ARBA" id="ARBA00005047"/>
    </source>
</evidence>
<dbReference type="AlphaFoldDB" id="X1M4D7"/>
<dbReference type="InterPro" id="IPR020565">
    <property type="entry name" value="ImidazoleglycerP_deHydtase_CS"/>
</dbReference>
<reference evidence="6" key="1">
    <citation type="journal article" date="2014" name="Front. Microbiol.">
        <title>High frequency of phylogenetically diverse reductive dehalogenase-homologous genes in deep subseafloor sedimentary metagenomes.</title>
        <authorList>
            <person name="Kawai M."/>
            <person name="Futagami T."/>
            <person name="Toyoda A."/>
            <person name="Takaki Y."/>
            <person name="Nishi S."/>
            <person name="Hori S."/>
            <person name="Arai W."/>
            <person name="Tsubouchi T."/>
            <person name="Morono Y."/>
            <person name="Uchiyama I."/>
            <person name="Ito T."/>
            <person name="Fujiyama A."/>
            <person name="Inagaki F."/>
            <person name="Takami H."/>
        </authorList>
    </citation>
    <scope>NUCLEOTIDE SEQUENCE</scope>
    <source>
        <strain evidence="6">Expedition CK06-06</strain>
    </source>
</reference>
<comment type="caution">
    <text evidence="6">The sequence shown here is derived from an EMBL/GenBank/DDBJ whole genome shotgun (WGS) entry which is preliminary data.</text>
</comment>
<dbReference type="FunFam" id="3.30.230.40:FF:000003">
    <property type="entry name" value="Imidazoleglycerol-phosphate dehydratase HisB"/>
    <property type="match status" value="1"/>
</dbReference>
<evidence type="ECO:0000313" key="6">
    <source>
        <dbReference type="EMBL" id="GAI01249.1"/>
    </source>
</evidence>
<evidence type="ECO:0000256" key="3">
    <source>
        <dbReference type="ARBA" id="ARBA00022605"/>
    </source>
</evidence>
<gene>
    <name evidence="6" type="ORF">S06H3_07945</name>
</gene>
<dbReference type="PANTHER" id="PTHR23133">
    <property type="entry name" value="IMIDAZOLEGLYCEROL-PHOSPHATE DEHYDRATASE HIS7"/>
    <property type="match status" value="1"/>
</dbReference>
<accession>X1M4D7</accession>
<dbReference type="NCBIfam" id="NF002111">
    <property type="entry name" value="PRK00951.2-1"/>
    <property type="match status" value="1"/>
</dbReference>
<dbReference type="GO" id="GO:0004424">
    <property type="term" value="F:imidazoleglycerol-phosphate dehydratase activity"/>
    <property type="evidence" value="ECO:0007669"/>
    <property type="project" value="InterPro"/>
</dbReference>
<sequence>MAERKAKVSRETAETNIMVELNIDGRGQFEVTTGIRMFDHLLTQLARHGMFDIILSASGTDQHHVVEDVAISLGKAFNQALGEKQGIVRMAHAVVPMDETLAAVAVDIGGRAYSEIEASFHKTSIGKLNTDLVRHFLVSFASEAKINLHARVITGINDHHKAEAIFKALGRALDSATRIDERILGRVPSTKEVIES</sequence>
<dbReference type="Gene3D" id="3.30.230.40">
    <property type="entry name" value="Imidazole glycerol phosphate dehydratase, domain 1"/>
    <property type="match status" value="2"/>
</dbReference>
<organism evidence="6">
    <name type="scientific">marine sediment metagenome</name>
    <dbReference type="NCBI Taxonomy" id="412755"/>
    <lineage>
        <taxon>unclassified sequences</taxon>
        <taxon>metagenomes</taxon>
        <taxon>ecological metagenomes</taxon>
    </lineage>
</organism>
<dbReference type="InterPro" id="IPR038494">
    <property type="entry name" value="IGPD_sf"/>
</dbReference>
<dbReference type="SUPFAM" id="SSF54211">
    <property type="entry name" value="Ribosomal protein S5 domain 2-like"/>
    <property type="match status" value="2"/>
</dbReference>
<name>X1M4D7_9ZZZZ</name>
<evidence type="ECO:0000256" key="4">
    <source>
        <dbReference type="ARBA" id="ARBA00023102"/>
    </source>
</evidence>
<dbReference type="UniPathway" id="UPA00031">
    <property type="reaction ID" value="UER00011"/>
</dbReference>
<dbReference type="InterPro" id="IPR000807">
    <property type="entry name" value="ImidazoleglycerolP_deHydtase"/>
</dbReference>